<dbReference type="PANTHER" id="PTHR36306">
    <property type="entry name" value="ALPHA-AMYLASE-RELATED-RELATED"/>
    <property type="match status" value="1"/>
</dbReference>
<reference evidence="5 6" key="1">
    <citation type="journal article" date="2025" name="Int. J. Syst. Evol. Microbiol.">
        <title>Desulfovibrio falkowii sp. nov., Porphyromonas miyakawae sp. nov., Mediterraneibacter flintii sp. nov. and Owariibacterium komagatae gen. nov., sp. nov., isolated from human faeces.</title>
        <authorList>
            <person name="Hamaguchi T."/>
            <person name="Ohara M."/>
            <person name="Hisatomi A."/>
            <person name="Sekiguchi K."/>
            <person name="Takeda J.I."/>
            <person name="Ueyama J."/>
            <person name="Ito M."/>
            <person name="Nishiwaki H."/>
            <person name="Ogi T."/>
            <person name="Hirayama M."/>
            <person name="Ohkuma M."/>
            <person name="Sakamoto M."/>
            <person name="Ohno K."/>
        </authorList>
    </citation>
    <scope>NUCLEOTIDE SEQUENCE [LARGE SCALE GENOMIC DNA]</scope>
    <source>
        <strain evidence="5 6">13CB11C</strain>
    </source>
</reference>
<dbReference type="PANTHER" id="PTHR36306:SF1">
    <property type="entry name" value="ALPHA-AMYLASE-RELATED"/>
    <property type="match status" value="1"/>
</dbReference>
<sequence length="426" mass="49234">MKKITLIFNLHQPFRLKRYRFFDIGNDHYYYDDFENEEIIRRNNEQTYAPANEALLQLMEQNPDFKVSFVISGTMIEQLETFAPETIHTFKLLAETGRTDFLATPYAHSIASLFDKKEFEYQMRLHSRNVTSLFGITPSVVCNTELLYNDEIAESVYALGYKGILTEGAKHILGWKSPNYLYQTNNAHPIKLLVRNAAISDKIQVLFGRYDSGDYPYTVDKLLRAIQSLPTDEEEVVLYMDYEVMGTLWSAATGIFDFFKALPHMAQEAGIGFSTAKESIERKALGGALEVRYPISIIGEAKDSSPWLGNELQEGAKELLLKWGERVRITRDNNLLQDWLYLQSADHFYYMNTRKELVGTFSPFDTPFAAFTNYMNVLSDFILRIETEYPSSIENEELHALLSTIDNQNEKITQLQRELDMLKEKH</sequence>
<proteinExistence type="inferred from homology"/>
<feature type="coiled-coil region" evidence="3">
    <location>
        <begin position="398"/>
        <end position="425"/>
    </location>
</feature>
<dbReference type="EMBL" id="BAAFSF010000001">
    <property type="protein sequence ID" value="GAB1251215.1"/>
    <property type="molecule type" value="Genomic_DNA"/>
</dbReference>
<keyword evidence="3" id="KW-0175">Coiled coil</keyword>
<evidence type="ECO:0000256" key="1">
    <source>
        <dbReference type="ARBA" id="ARBA00006821"/>
    </source>
</evidence>
<dbReference type="InterPro" id="IPR052046">
    <property type="entry name" value="GH57_Enzymes"/>
</dbReference>
<accession>A0ABQ0E0H0</accession>
<keyword evidence="5" id="KW-0378">Hydrolase</keyword>
<dbReference type="Gene3D" id="3.20.110.20">
    <property type="match status" value="1"/>
</dbReference>
<dbReference type="GO" id="GO:0016787">
    <property type="term" value="F:hydrolase activity"/>
    <property type="evidence" value="ECO:0007669"/>
    <property type="project" value="UniProtKB-KW"/>
</dbReference>
<dbReference type="InterPro" id="IPR004300">
    <property type="entry name" value="Glyco_hydro_57_N"/>
</dbReference>
<gene>
    <name evidence="5" type="ORF">Tsumi_03190</name>
</gene>
<comment type="caution">
    <text evidence="5">The sequence shown here is derived from an EMBL/GenBank/DDBJ whole genome shotgun (WGS) entry which is preliminary data.</text>
</comment>
<dbReference type="InterPro" id="IPR011330">
    <property type="entry name" value="Glyco_hydro/deAcase_b/a-brl"/>
</dbReference>
<dbReference type="SUPFAM" id="SSF88713">
    <property type="entry name" value="Glycoside hydrolase/deacetylase"/>
    <property type="match status" value="1"/>
</dbReference>
<dbReference type="CDD" id="cd10795">
    <property type="entry name" value="GH57N_MJA1_like"/>
    <property type="match status" value="1"/>
</dbReference>
<dbReference type="Proteomes" id="UP001628220">
    <property type="component" value="Unassembled WGS sequence"/>
</dbReference>
<evidence type="ECO:0000313" key="5">
    <source>
        <dbReference type="EMBL" id="GAB1251215.1"/>
    </source>
</evidence>
<evidence type="ECO:0000256" key="3">
    <source>
        <dbReference type="SAM" id="Coils"/>
    </source>
</evidence>
<evidence type="ECO:0000256" key="2">
    <source>
        <dbReference type="ARBA" id="ARBA00023277"/>
    </source>
</evidence>
<dbReference type="RefSeq" id="WP_411915027.1">
    <property type="nucleotide sequence ID" value="NZ_BAAFSF010000001.1"/>
</dbReference>
<evidence type="ECO:0000259" key="4">
    <source>
        <dbReference type="Pfam" id="PF03065"/>
    </source>
</evidence>
<name>A0ABQ0E0H0_9PORP</name>
<evidence type="ECO:0000313" key="6">
    <source>
        <dbReference type="Proteomes" id="UP001628220"/>
    </source>
</evidence>
<organism evidence="5 6">
    <name type="scientific">Porphyromonas miyakawae</name>
    <dbReference type="NCBI Taxonomy" id="3137470"/>
    <lineage>
        <taxon>Bacteria</taxon>
        <taxon>Pseudomonadati</taxon>
        <taxon>Bacteroidota</taxon>
        <taxon>Bacteroidia</taxon>
        <taxon>Bacteroidales</taxon>
        <taxon>Porphyromonadaceae</taxon>
        <taxon>Porphyromonas</taxon>
    </lineage>
</organism>
<dbReference type="Pfam" id="PF03065">
    <property type="entry name" value="Glyco_hydro_57"/>
    <property type="match status" value="1"/>
</dbReference>
<keyword evidence="2" id="KW-0119">Carbohydrate metabolism</keyword>
<comment type="similarity">
    <text evidence="1">Belongs to the glycosyl hydrolase 57 family.</text>
</comment>
<feature type="domain" description="Glycoside hydrolase family 57 N-terminal" evidence="4">
    <location>
        <begin position="5"/>
        <end position="282"/>
    </location>
</feature>
<keyword evidence="6" id="KW-1185">Reference proteome</keyword>
<protein>
    <submittedName>
        <fullName evidence="5">Glycoside hydrolase family 57 protein</fullName>
    </submittedName>
</protein>